<dbReference type="InterPro" id="IPR037914">
    <property type="entry name" value="SpoVT-AbrB_sf"/>
</dbReference>
<evidence type="ECO:0000259" key="1">
    <source>
        <dbReference type="SMART" id="SM00966"/>
    </source>
</evidence>
<dbReference type="GO" id="GO:0003677">
    <property type="term" value="F:DNA binding"/>
    <property type="evidence" value="ECO:0007669"/>
    <property type="project" value="InterPro"/>
</dbReference>
<sequence>MSSSSVVSSKGQIVIPAKLRKKYRLDEGVTVIFQEDQGKLTLEPESFAALYALQGSLKEFPLEETLNQERETARLREER</sequence>
<dbReference type="RefSeq" id="WP_050057482.1">
    <property type="nucleotide sequence ID" value="NZ_JACHEK010000001.1"/>
</dbReference>
<dbReference type="SUPFAM" id="SSF89447">
    <property type="entry name" value="AbrB/MazE/MraZ-like"/>
    <property type="match status" value="1"/>
</dbReference>
<dbReference type="NCBIfam" id="TIGR01439">
    <property type="entry name" value="lp_hng_hel_AbrB"/>
    <property type="match status" value="1"/>
</dbReference>
<feature type="domain" description="SpoVT-AbrB" evidence="1">
    <location>
        <begin position="5"/>
        <end position="50"/>
    </location>
</feature>
<protein>
    <submittedName>
        <fullName evidence="2">AbrB family looped-hinge helix DNA binding protein</fullName>
    </submittedName>
</protein>
<dbReference type="Pfam" id="PF04014">
    <property type="entry name" value="MazE_antitoxin"/>
    <property type="match status" value="1"/>
</dbReference>
<dbReference type="EMBL" id="JACHEK010000001">
    <property type="protein sequence ID" value="MBB6142223.1"/>
    <property type="molecule type" value="Genomic_DNA"/>
</dbReference>
<dbReference type="Proteomes" id="UP000538666">
    <property type="component" value="Unassembled WGS sequence"/>
</dbReference>
<evidence type="ECO:0000313" key="2">
    <source>
        <dbReference type="EMBL" id="MBB6142223.1"/>
    </source>
</evidence>
<dbReference type="InterPro" id="IPR007159">
    <property type="entry name" value="SpoVT-AbrB_dom"/>
</dbReference>
<evidence type="ECO:0000313" key="3">
    <source>
        <dbReference type="Proteomes" id="UP000538666"/>
    </source>
</evidence>
<accession>A0A841JLX6</accession>
<comment type="caution">
    <text evidence="2">The sequence shown here is derived from an EMBL/GenBank/DDBJ whole genome shotgun (WGS) entry which is preliminary data.</text>
</comment>
<name>A0A841JLX6_9BACT</name>
<proteinExistence type="predicted"/>
<organism evidence="2 3">
    <name type="scientific">Silvibacterium bohemicum</name>
    <dbReference type="NCBI Taxonomy" id="1577686"/>
    <lineage>
        <taxon>Bacteria</taxon>
        <taxon>Pseudomonadati</taxon>
        <taxon>Acidobacteriota</taxon>
        <taxon>Terriglobia</taxon>
        <taxon>Terriglobales</taxon>
        <taxon>Acidobacteriaceae</taxon>
        <taxon>Silvibacterium</taxon>
    </lineage>
</organism>
<dbReference type="AlphaFoldDB" id="A0A841JLX6"/>
<reference evidence="2 3" key="1">
    <citation type="submission" date="2020-08" db="EMBL/GenBank/DDBJ databases">
        <title>Genomic Encyclopedia of Type Strains, Phase IV (KMG-IV): sequencing the most valuable type-strain genomes for metagenomic binning, comparative biology and taxonomic classification.</title>
        <authorList>
            <person name="Goeker M."/>
        </authorList>
    </citation>
    <scope>NUCLEOTIDE SEQUENCE [LARGE SCALE GENOMIC DNA]</scope>
    <source>
        <strain evidence="2 3">DSM 103733</strain>
    </source>
</reference>
<dbReference type="SMART" id="SM00966">
    <property type="entry name" value="SpoVT_AbrB"/>
    <property type="match status" value="1"/>
</dbReference>
<dbReference type="OrthoDB" id="9811597at2"/>
<gene>
    <name evidence="2" type="ORF">HNQ77_000161</name>
</gene>
<dbReference type="Gene3D" id="2.10.260.10">
    <property type="match status" value="1"/>
</dbReference>
<keyword evidence="3" id="KW-1185">Reference proteome</keyword>